<sequence>MSTLHKILILFAIIINFNGCEKKPITTELRDIHWDRDMCERCKMVVSDRHHTVQVINPKNGKSYMFDDIGCTLLWFEDEKILWKNSAKIWITDGIAKEWIDAKNAYYNANNITPMGYGFMAHKDKNSIKDGDEVIKYDQLLKRVKDIEIRNNSRGR</sequence>
<dbReference type="PANTHER" id="PTHR41247:SF1">
    <property type="entry name" value="HTH-TYPE TRANSCRIPTIONAL REPRESSOR YCNK"/>
    <property type="match status" value="1"/>
</dbReference>
<protein>
    <submittedName>
        <fullName evidence="1">Nitrous oxide reductase maturation protein, outer-membrane lipoprotein NosL</fullName>
    </submittedName>
</protein>
<dbReference type="SUPFAM" id="SSF160387">
    <property type="entry name" value="NosL/MerB-like"/>
    <property type="match status" value="1"/>
</dbReference>
<dbReference type="InterPro" id="IPR008719">
    <property type="entry name" value="N2O_reductase_NosL"/>
</dbReference>
<name>A0A1W1C644_9ZZZZ</name>
<keyword evidence="1" id="KW-0449">Lipoprotein</keyword>
<dbReference type="EMBL" id="FPHG01000048">
    <property type="protein sequence ID" value="SFV61330.1"/>
    <property type="molecule type" value="Genomic_DNA"/>
</dbReference>
<reference evidence="1" key="1">
    <citation type="submission" date="2016-10" db="EMBL/GenBank/DDBJ databases">
        <authorList>
            <person name="de Groot N.N."/>
        </authorList>
    </citation>
    <scope>NUCLEOTIDE SEQUENCE</scope>
</reference>
<accession>A0A1W1C644</accession>
<proteinExistence type="predicted"/>
<organism evidence="1">
    <name type="scientific">hydrothermal vent metagenome</name>
    <dbReference type="NCBI Taxonomy" id="652676"/>
    <lineage>
        <taxon>unclassified sequences</taxon>
        <taxon>metagenomes</taxon>
        <taxon>ecological metagenomes</taxon>
    </lineage>
</organism>
<gene>
    <name evidence="1" type="ORF">MNB_SV-9-1441</name>
</gene>
<dbReference type="PANTHER" id="PTHR41247">
    <property type="entry name" value="HTH-TYPE TRANSCRIPTIONAL REPRESSOR YCNK"/>
    <property type="match status" value="1"/>
</dbReference>
<dbReference type="AlphaFoldDB" id="A0A1W1C644"/>
<evidence type="ECO:0000313" key="1">
    <source>
        <dbReference type="EMBL" id="SFV61330.1"/>
    </source>
</evidence>